<evidence type="ECO:0000313" key="2">
    <source>
        <dbReference type="Proteomes" id="UP001145087"/>
    </source>
</evidence>
<name>A0A9X3FBM7_9BACT</name>
<reference evidence="1" key="1">
    <citation type="submission" date="2022-11" db="EMBL/GenBank/DDBJ databases">
        <title>Marilongibacter aestuarii gen. nov., sp. nov., isolated from tidal flat sediment.</title>
        <authorList>
            <person name="Jiayan W."/>
        </authorList>
    </citation>
    <scope>NUCLEOTIDE SEQUENCE</scope>
    <source>
        <strain evidence="1">Z1-6</strain>
    </source>
</reference>
<proteinExistence type="predicted"/>
<dbReference type="AlphaFoldDB" id="A0A9X3FBM7"/>
<keyword evidence="2" id="KW-1185">Reference proteome</keyword>
<dbReference type="Proteomes" id="UP001145087">
    <property type="component" value="Unassembled WGS sequence"/>
</dbReference>
<protein>
    <submittedName>
        <fullName evidence="1">Uncharacterized protein</fullName>
    </submittedName>
</protein>
<organism evidence="1 2">
    <name type="scientific">Draconibacterium aestuarii</name>
    <dbReference type="NCBI Taxonomy" id="2998507"/>
    <lineage>
        <taxon>Bacteria</taxon>
        <taxon>Pseudomonadati</taxon>
        <taxon>Bacteroidota</taxon>
        <taxon>Bacteroidia</taxon>
        <taxon>Marinilabiliales</taxon>
        <taxon>Prolixibacteraceae</taxon>
        <taxon>Draconibacterium</taxon>
    </lineage>
</organism>
<sequence>MKIWKNNLNKKNKKKSLPHAYIAWKQEEQSHTINGLAVRDCIGGYSCFVLSGQQEEQSHTLKWFGSERLYRWLIMFRPFRTKCQYQILN</sequence>
<accession>A0A9X3FBM7</accession>
<evidence type="ECO:0000313" key="1">
    <source>
        <dbReference type="EMBL" id="MCY1719588.1"/>
    </source>
</evidence>
<dbReference type="RefSeq" id="WP_343331926.1">
    <property type="nucleotide sequence ID" value="NZ_JAPOHD010000008.1"/>
</dbReference>
<gene>
    <name evidence="1" type="ORF">OU798_04505</name>
</gene>
<comment type="caution">
    <text evidence="1">The sequence shown here is derived from an EMBL/GenBank/DDBJ whole genome shotgun (WGS) entry which is preliminary data.</text>
</comment>
<dbReference type="EMBL" id="JAPOHD010000008">
    <property type="protein sequence ID" value="MCY1719588.1"/>
    <property type="molecule type" value="Genomic_DNA"/>
</dbReference>